<dbReference type="KEGG" id="hhy:Halhy_0520"/>
<dbReference type="STRING" id="760192.Halhy_0520"/>
<dbReference type="HOGENOM" id="CLU_1088894_0_0_10"/>
<dbReference type="Proteomes" id="UP000008461">
    <property type="component" value="Chromosome"/>
</dbReference>
<gene>
    <name evidence="1" type="ordered locus">Halhy_0520</name>
</gene>
<dbReference type="eggNOG" id="ENOG5033PDW">
    <property type="taxonomic scope" value="Bacteria"/>
</dbReference>
<keyword evidence="2" id="KW-1185">Reference proteome</keyword>
<dbReference type="EMBL" id="CP002691">
    <property type="protein sequence ID" value="AEE48430.1"/>
    <property type="molecule type" value="Genomic_DNA"/>
</dbReference>
<evidence type="ECO:0000313" key="2">
    <source>
        <dbReference type="Proteomes" id="UP000008461"/>
    </source>
</evidence>
<evidence type="ECO:0000313" key="1">
    <source>
        <dbReference type="EMBL" id="AEE48430.1"/>
    </source>
</evidence>
<name>F4KZD5_HALH1</name>
<proteinExistence type="predicted"/>
<dbReference type="AlphaFoldDB" id="F4KZD5"/>
<reference key="2">
    <citation type="submission" date="2011-04" db="EMBL/GenBank/DDBJ databases">
        <title>Complete sequence of chromosome of Haliscomenobacter hydrossis DSM 1100.</title>
        <authorList>
            <consortium name="US DOE Joint Genome Institute (JGI-PGF)"/>
            <person name="Lucas S."/>
            <person name="Han J."/>
            <person name="Lapidus A."/>
            <person name="Bruce D."/>
            <person name="Goodwin L."/>
            <person name="Pitluck S."/>
            <person name="Peters L."/>
            <person name="Kyrpides N."/>
            <person name="Mavromatis K."/>
            <person name="Ivanova N."/>
            <person name="Ovchinnikova G."/>
            <person name="Pagani I."/>
            <person name="Daligault H."/>
            <person name="Detter J.C."/>
            <person name="Han C."/>
            <person name="Land M."/>
            <person name="Hauser L."/>
            <person name="Markowitz V."/>
            <person name="Cheng J.-F."/>
            <person name="Hugenholtz P."/>
            <person name="Woyke T."/>
            <person name="Wu D."/>
            <person name="Verbarg S."/>
            <person name="Frueling A."/>
            <person name="Brambilla E."/>
            <person name="Klenk H.-P."/>
            <person name="Eisen J.A."/>
        </authorList>
    </citation>
    <scope>NUCLEOTIDE SEQUENCE</scope>
    <source>
        <strain>DSM 1100</strain>
    </source>
</reference>
<sequence>MWLMFLFSNSLYASPVAYPVNYTPAELLTALLSGAYDANQKSVKWSATAGDIHEFNGQLGEQNVLYSFIDTTIIINREGEKIYYTIFHTSPMVVNEEGEFVNPNNCHVCGVNLGYFSFIIENDSIYIQKFKRNFATHGSFGEKSYDLSMINLGNGYDLLKVDDPYEGMGTASVATRFYQDGELMLSMISKENNLGNRAKNQKGYYEFKTEYAYNNKAQTITVKQTGYRIDEQSGKRISTSKIKKLNLDNYTLQFQ</sequence>
<reference evidence="1 2" key="1">
    <citation type="journal article" date="2011" name="Stand. Genomic Sci.">
        <title>Complete genome sequence of Haliscomenobacter hydrossis type strain (O).</title>
        <authorList>
            <consortium name="US DOE Joint Genome Institute (JGI-PGF)"/>
            <person name="Daligault H."/>
            <person name="Lapidus A."/>
            <person name="Zeytun A."/>
            <person name="Nolan M."/>
            <person name="Lucas S."/>
            <person name="Del Rio T.G."/>
            <person name="Tice H."/>
            <person name="Cheng J.F."/>
            <person name="Tapia R."/>
            <person name="Han C."/>
            <person name="Goodwin L."/>
            <person name="Pitluck S."/>
            <person name="Liolios K."/>
            <person name="Pagani I."/>
            <person name="Ivanova N."/>
            <person name="Huntemann M."/>
            <person name="Mavromatis K."/>
            <person name="Mikhailova N."/>
            <person name="Pati A."/>
            <person name="Chen A."/>
            <person name="Palaniappan K."/>
            <person name="Land M."/>
            <person name="Hauser L."/>
            <person name="Brambilla E.M."/>
            <person name="Rohde M."/>
            <person name="Verbarg S."/>
            <person name="Goker M."/>
            <person name="Bristow J."/>
            <person name="Eisen J.A."/>
            <person name="Markowitz V."/>
            <person name="Hugenholtz P."/>
            <person name="Kyrpides N.C."/>
            <person name="Klenk H.P."/>
            <person name="Woyke T."/>
        </authorList>
    </citation>
    <scope>NUCLEOTIDE SEQUENCE [LARGE SCALE GENOMIC DNA]</scope>
    <source>
        <strain evidence="2">ATCC 27775 / DSM 1100 / LMG 10767 / O</strain>
    </source>
</reference>
<protein>
    <submittedName>
        <fullName evidence="1">Uncharacterized protein</fullName>
    </submittedName>
</protein>
<organism evidence="1 2">
    <name type="scientific">Haliscomenobacter hydrossis (strain ATCC 27775 / DSM 1100 / LMG 10767 / O)</name>
    <dbReference type="NCBI Taxonomy" id="760192"/>
    <lineage>
        <taxon>Bacteria</taxon>
        <taxon>Pseudomonadati</taxon>
        <taxon>Bacteroidota</taxon>
        <taxon>Saprospiria</taxon>
        <taxon>Saprospirales</taxon>
        <taxon>Haliscomenobacteraceae</taxon>
        <taxon>Haliscomenobacter</taxon>
    </lineage>
</organism>
<accession>F4KZD5</accession>